<proteinExistence type="predicted"/>
<dbReference type="Gene3D" id="1.10.10.10">
    <property type="entry name" value="Winged helix-like DNA-binding domain superfamily/Winged helix DNA-binding domain"/>
    <property type="match status" value="1"/>
</dbReference>
<keyword evidence="5" id="KW-1185">Reference proteome</keyword>
<dbReference type="PANTHER" id="PTHR10948">
    <property type="entry name" value="TRANSPOSASE"/>
    <property type="match status" value="1"/>
</dbReference>
<feature type="domain" description="Transposase IS30-like HTH" evidence="3">
    <location>
        <begin position="3"/>
        <end position="45"/>
    </location>
</feature>
<dbReference type="EMBL" id="AP023356">
    <property type="protein sequence ID" value="BCJ40786.1"/>
    <property type="molecule type" value="Genomic_DNA"/>
</dbReference>
<dbReference type="Pfam" id="PF12802">
    <property type="entry name" value="MarR_2"/>
    <property type="match status" value="1"/>
</dbReference>
<evidence type="ECO:0000259" key="3">
    <source>
        <dbReference type="Pfam" id="PF13936"/>
    </source>
</evidence>
<accession>A0ABN6C5M7</accession>
<dbReference type="InterPro" id="IPR051917">
    <property type="entry name" value="Transposase-Integrase"/>
</dbReference>
<dbReference type="InterPro" id="IPR000835">
    <property type="entry name" value="HTH_MarR-typ"/>
</dbReference>
<evidence type="ECO:0000313" key="5">
    <source>
        <dbReference type="Proteomes" id="UP000676967"/>
    </source>
</evidence>
<protein>
    <recommendedName>
        <fullName evidence="6">MarR family protein</fullName>
    </recommendedName>
</protein>
<dbReference type="InterPro" id="IPR025246">
    <property type="entry name" value="IS30-like_HTH"/>
</dbReference>
<name>A0ABN6C5M7_9ACTN</name>
<evidence type="ECO:0000256" key="1">
    <source>
        <dbReference type="SAM" id="MobiDB-lite"/>
    </source>
</evidence>
<dbReference type="PANTHER" id="PTHR10948:SF23">
    <property type="entry name" value="TRANSPOSASE INSI FOR INSERTION SEQUENCE ELEMENT IS30A-RELATED"/>
    <property type="match status" value="1"/>
</dbReference>
<feature type="domain" description="HTH marR-type" evidence="2">
    <location>
        <begin position="94"/>
        <end position="154"/>
    </location>
</feature>
<sequence>MPRTRLTLDDRERIAAWLTDGLGYAEIARLLGRPTSTISREVARNGIPGDYLAGQAHESAARRAPRRRPGAARRAVPEPPPFREEFAALLAGTGMPRMCARVFVCLLLHESGSMTSAELARELAVSPASVSKAIGYLEVMDLIARHVERGSRRQRYLVVDDVWTRAWRTDTTAHADLAAAALRGAEIVGPGTAAGARLAGMSRFFGWLNEQMRDSRVPDDDALTVLAALVHAGTPRTAGDLAVALGWSAPRVASALAALESEPGIADPLALRRTEAGYRVEVRADRLDPAQRAALTAGPGPARGSR</sequence>
<feature type="region of interest" description="Disordered" evidence="1">
    <location>
        <begin position="55"/>
        <end position="78"/>
    </location>
</feature>
<gene>
    <name evidence="4" type="ORF">Aiant_14430</name>
</gene>
<evidence type="ECO:0000259" key="2">
    <source>
        <dbReference type="Pfam" id="PF12802"/>
    </source>
</evidence>
<reference evidence="4 5" key="1">
    <citation type="submission" date="2020-08" db="EMBL/GenBank/DDBJ databases">
        <title>Whole genome shotgun sequence of Actinoplanes ianthinogenes NBRC 13996.</title>
        <authorList>
            <person name="Komaki H."/>
            <person name="Tamura T."/>
        </authorList>
    </citation>
    <scope>NUCLEOTIDE SEQUENCE [LARGE SCALE GENOMIC DNA]</scope>
    <source>
        <strain evidence="4 5">NBRC 13996</strain>
    </source>
</reference>
<organism evidence="4 5">
    <name type="scientific">Actinoplanes ianthinogenes</name>
    <dbReference type="NCBI Taxonomy" id="122358"/>
    <lineage>
        <taxon>Bacteria</taxon>
        <taxon>Bacillati</taxon>
        <taxon>Actinomycetota</taxon>
        <taxon>Actinomycetes</taxon>
        <taxon>Micromonosporales</taxon>
        <taxon>Micromonosporaceae</taxon>
        <taxon>Actinoplanes</taxon>
    </lineage>
</organism>
<dbReference type="SUPFAM" id="SSF46785">
    <property type="entry name" value="Winged helix' DNA-binding domain"/>
    <property type="match status" value="1"/>
</dbReference>
<dbReference type="InterPro" id="IPR036390">
    <property type="entry name" value="WH_DNA-bd_sf"/>
</dbReference>
<evidence type="ECO:0008006" key="6">
    <source>
        <dbReference type="Google" id="ProtNLM"/>
    </source>
</evidence>
<dbReference type="RefSeq" id="WP_189336885.1">
    <property type="nucleotide sequence ID" value="NZ_AP023356.1"/>
</dbReference>
<evidence type="ECO:0000313" key="4">
    <source>
        <dbReference type="EMBL" id="BCJ40786.1"/>
    </source>
</evidence>
<dbReference type="Proteomes" id="UP000676967">
    <property type="component" value="Chromosome"/>
</dbReference>
<dbReference type="Pfam" id="PF13936">
    <property type="entry name" value="HTH_38"/>
    <property type="match status" value="1"/>
</dbReference>
<dbReference type="InterPro" id="IPR036388">
    <property type="entry name" value="WH-like_DNA-bd_sf"/>
</dbReference>